<dbReference type="Proteomes" id="UP000190852">
    <property type="component" value="Unassembled WGS sequence"/>
</dbReference>
<dbReference type="SUPFAM" id="SSF110296">
    <property type="entry name" value="Oligoxyloglucan reducing end-specific cellobiohydrolase"/>
    <property type="match status" value="1"/>
</dbReference>
<dbReference type="InterPro" id="IPR046209">
    <property type="entry name" value="DUF6242_N"/>
</dbReference>
<evidence type="ECO:0000313" key="3">
    <source>
        <dbReference type="EMBL" id="SKB85523.1"/>
    </source>
</evidence>
<proteinExistence type="predicted"/>
<protein>
    <submittedName>
        <fullName evidence="3">Uncharacterized protein</fullName>
    </submittedName>
</protein>
<dbReference type="Gene3D" id="2.120.10.80">
    <property type="entry name" value="Kelch-type beta propeller"/>
    <property type="match status" value="1"/>
</dbReference>
<dbReference type="Pfam" id="PF25852">
    <property type="entry name" value="DUF6242_C"/>
    <property type="match status" value="1"/>
</dbReference>
<dbReference type="InterPro" id="IPR015915">
    <property type="entry name" value="Kelch-typ_b-propeller"/>
</dbReference>
<dbReference type="AlphaFoldDB" id="A0A1T5ENG7"/>
<evidence type="ECO:0000259" key="1">
    <source>
        <dbReference type="Pfam" id="PF19755"/>
    </source>
</evidence>
<dbReference type="Pfam" id="PF19755">
    <property type="entry name" value="DUF6242"/>
    <property type="match status" value="1"/>
</dbReference>
<accession>A0A1T5ENG7</accession>
<feature type="domain" description="DUF6242" evidence="1">
    <location>
        <begin position="65"/>
        <end position="156"/>
    </location>
</feature>
<dbReference type="EMBL" id="FUYQ01000029">
    <property type="protein sequence ID" value="SKB85523.1"/>
    <property type="molecule type" value="Genomic_DNA"/>
</dbReference>
<gene>
    <name evidence="3" type="ORF">SAMN05660349_03069</name>
</gene>
<evidence type="ECO:0000259" key="2">
    <source>
        <dbReference type="Pfam" id="PF25852"/>
    </source>
</evidence>
<reference evidence="4" key="1">
    <citation type="submission" date="2017-02" db="EMBL/GenBank/DDBJ databases">
        <authorList>
            <person name="Varghese N."/>
            <person name="Submissions S."/>
        </authorList>
    </citation>
    <scope>NUCLEOTIDE SEQUENCE [LARGE SCALE GENOMIC DNA]</scope>
    <source>
        <strain evidence="4">DSM 24967</strain>
    </source>
</reference>
<dbReference type="Gene3D" id="2.60.40.2340">
    <property type="match status" value="1"/>
</dbReference>
<feature type="domain" description="DUF6242" evidence="2">
    <location>
        <begin position="163"/>
        <end position="468"/>
    </location>
</feature>
<organism evidence="3 4">
    <name type="scientific">Parabacteroides chartae</name>
    <dbReference type="NCBI Taxonomy" id="1037355"/>
    <lineage>
        <taxon>Bacteria</taxon>
        <taxon>Pseudomonadati</taxon>
        <taxon>Bacteroidota</taxon>
        <taxon>Bacteroidia</taxon>
        <taxon>Bacteroidales</taxon>
        <taxon>Tannerellaceae</taxon>
        <taxon>Parabacteroides</taxon>
    </lineage>
</organism>
<keyword evidence="4" id="KW-1185">Reference proteome</keyword>
<evidence type="ECO:0000313" key="4">
    <source>
        <dbReference type="Proteomes" id="UP000190852"/>
    </source>
</evidence>
<name>A0A1T5ENG7_9BACT</name>
<dbReference type="InterPro" id="IPR058667">
    <property type="entry name" value="DUF6242_C"/>
</dbReference>
<sequence length="469" mass="50881">MGRKAKNVSTFVPYMIKLMLLMKNKVVLFLVGSCMLALSSCLGNDEVENVTIKDPQVKAFSLSNDSVPGLNSVKFSIDQLNDRIYNIDSMDYGTKIEKVVCKFTAASGFSSIQVIQEATGDTIWWNGSDSLNFSKPVTFITTAYDGVTKKTYRAQVNIHQVVPDSLEWGLYTNTMLPQAVQKQQVLMSPDSATLYMYAKGASAHELYTSPATDKPVWTKNQLTGFPADALIKQAVFFNNEVYVPAASGALYRSADKTSFVQVAGAPKVVAVYGAINEDNNSAPALSLLVDDSGVYRFAAMSEAGVFTMGEIAPDQFPVSGFSALSYNSMYFARLMTVAGKTAAGELTNAAWSTFDGKSWALLTDATSSYFGKREGASLTYYDDKFFLIGGFSTAGKGTSDIYLSIDKGVSWALADSMVMLPAVYTGRGDASVVVEKSKFMLIFGGKSTTGGSELNETWRGRINRLGFKE</sequence>